<protein>
    <submittedName>
        <fullName evidence="1">Uncharacterized protein</fullName>
    </submittedName>
</protein>
<evidence type="ECO:0000313" key="2">
    <source>
        <dbReference type="Proteomes" id="UP000078542"/>
    </source>
</evidence>
<proteinExistence type="predicted"/>
<accession>A0A195D1U9</accession>
<gene>
    <name evidence="1" type="ORF">ALC62_02204</name>
</gene>
<organism evidence="1 2">
    <name type="scientific">Cyphomyrmex costatus</name>
    <dbReference type="NCBI Taxonomy" id="456900"/>
    <lineage>
        <taxon>Eukaryota</taxon>
        <taxon>Metazoa</taxon>
        <taxon>Ecdysozoa</taxon>
        <taxon>Arthropoda</taxon>
        <taxon>Hexapoda</taxon>
        <taxon>Insecta</taxon>
        <taxon>Pterygota</taxon>
        <taxon>Neoptera</taxon>
        <taxon>Endopterygota</taxon>
        <taxon>Hymenoptera</taxon>
        <taxon>Apocrita</taxon>
        <taxon>Aculeata</taxon>
        <taxon>Formicoidea</taxon>
        <taxon>Formicidae</taxon>
        <taxon>Myrmicinae</taxon>
        <taxon>Cyphomyrmex</taxon>
    </lineage>
</organism>
<dbReference type="AlphaFoldDB" id="A0A195D1U9"/>
<dbReference type="Proteomes" id="UP000078542">
    <property type="component" value="Unassembled WGS sequence"/>
</dbReference>
<keyword evidence="2" id="KW-1185">Reference proteome</keyword>
<sequence length="101" mass="12277">MEESEGFEEELINKERDKRRDEIRALLKLRCGNLEKDNKYWVEESRRKCIFCDIGRDNIIHYVRDCKKLNVNFKESGREEILERLWNERLDETKGTILSKL</sequence>
<reference evidence="1 2" key="1">
    <citation type="submission" date="2016-03" db="EMBL/GenBank/DDBJ databases">
        <title>Cyphomyrmex costatus WGS genome.</title>
        <authorList>
            <person name="Nygaard S."/>
            <person name="Hu H."/>
            <person name="Boomsma J."/>
            <person name="Zhang G."/>
        </authorList>
    </citation>
    <scope>NUCLEOTIDE SEQUENCE [LARGE SCALE GENOMIC DNA]</scope>
    <source>
        <strain evidence="1">MS0001</strain>
        <tissue evidence="1">Whole body</tissue>
    </source>
</reference>
<evidence type="ECO:0000313" key="1">
    <source>
        <dbReference type="EMBL" id="KYN06821.1"/>
    </source>
</evidence>
<name>A0A195D1U9_9HYME</name>
<dbReference type="EMBL" id="KQ976956">
    <property type="protein sequence ID" value="KYN06821.1"/>
    <property type="molecule type" value="Genomic_DNA"/>
</dbReference>